<dbReference type="Proteomes" id="UP000331127">
    <property type="component" value="Unassembled WGS sequence"/>
</dbReference>
<protein>
    <submittedName>
        <fullName evidence="1">Uncharacterized protein</fullName>
    </submittedName>
</protein>
<gene>
    <name evidence="1" type="ORF">Amac_062660</name>
</gene>
<evidence type="ECO:0000313" key="1">
    <source>
        <dbReference type="EMBL" id="GES12669.1"/>
    </source>
</evidence>
<reference evidence="1 2" key="1">
    <citation type="submission" date="2019-10" db="EMBL/GenBank/DDBJ databases">
        <title>Whole genome shotgun sequence of Acrocarpospora macrocephala NBRC 16266.</title>
        <authorList>
            <person name="Ichikawa N."/>
            <person name="Kimura A."/>
            <person name="Kitahashi Y."/>
            <person name="Komaki H."/>
            <person name="Oguchi A."/>
        </authorList>
    </citation>
    <scope>NUCLEOTIDE SEQUENCE [LARGE SCALE GENOMIC DNA]</scope>
    <source>
        <strain evidence="1 2">NBRC 16266</strain>
    </source>
</reference>
<accession>A0A5M3WXL7</accession>
<evidence type="ECO:0000313" key="2">
    <source>
        <dbReference type="Proteomes" id="UP000331127"/>
    </source>
</evidence>
<name>A0A5M3WXL7_9ACTN</name>
<dbReference type="EMBL" id="BLAE01000037">
    <property type="protein sequence ID" value="GES12669.1"/>
    <property type="molecule type" value="Genomic_DNA"/>
</dbReference>
<sequence>MEDPASLGEDSPVLDPPSHAVEHNRSAWAWLPGTILIRCAHDEWHISWTVVASRQEHHNAIVGVHGIGTYAYFREHGSPEKAAEAISGDWTSRLSSSLGAQPAEVSIAAPAAPLILSDRRPAAECSEGGTN</sequence>
<organism evidence="1 2">
    <name type="scientific">Acrocarpospora macrocephala</name>
    <dbReference type="NCBI Taxonomy" id="150177"/>
    <lineage>
        <taxon>Bacteria</taxon>
        <taxon>Bacillati</taxon>
        <taxon>Actinomycetota</taxon>
        <taxon>Actinomycetes</taxon>
        <taxon>Streptosporangiales</taxon>
        <taxon>Streptosporangiaceae</taxon>
        <taxon>Acrocarpospora</taxon>
    </lineage>
</organism>
<dbReference type="AlphaFoldDB" id="A0A5M3WXL7"/>
<keyword evidence="2" id="KW-1185">Reference proteome</keyword>
<proteinExistence type="predicted"/>
<comment type="caution">
    <text evidence="1">The sequence shown here is derived from an EMBL/GenBank/DDBJ whole genome shotgun (WGS) entry which is preliminary data.</text>
</comment>